<feature type="active site" description="Nucleophile" evidence="2">
    <location>
        <position position="44"/>
    </location>
</feature>
<keyword evidence="2" id="KW-0442">Lipid degradation</keyword>
<feature type="active site" description="Proton acceptor" evidence="2">
    <location>
        <position position="197"/>
    </location>
</feature>
<evidence type="ECO:0000313" key="5">
    <source>
        <dbReference type="Proteomes" id="UP001556098"/>
    </source>
</evidence>
<evidence type="ECO:0000256" key="2">
    <source>
        <dbReference type="PROSITE-ProRule" id="PRU01161"/>
    </source>
</evidence>
<dbReference type="PROSITE" id="PS51635">
    <property type="entry name" value="PNPLA"/>
    <property type="match status" value="1"/>
</dbReference>
<dbReference type="Pfam" id="PF01734">
    <property type="entry name" value="Patatin"/>
    <property type="match status" value="1"/>
</dbReference>
<protein>
    <submittedName>
        <fullName evidence="4">Patatin-like phospholipase family protein</fullName>
    </submittedName>
</protein>
<dbReference type="EMBL" id="JBFNXX010000045">
    <property type="protein sequence ID" value="MEW9922315.1"/>
    <property type="molecule type" value="Genomic_DNA"/>
</dbReference>
<organism evidence="4 5">
    <name type="scientific">Sulfitobacter sediminis</name>
    <dbReference type="NCBI Taxonomy" id="3234186"/>
    <lineage>
        <taxon>Bacteria</taxon>
        <taxon>Pseudomonadati</taxon>
        <taxon>Pseudomonadota</taxon>
        <taxon>Alphaproteobacteria</taxon>
        <taxon>Rhodobacterales</taxon>
        <taxon>Roseobacteraceae</taxon>
        <taxon>Sulfitobacter</taxon>
    </lineage>
</organism>
<keyword evidence="5" id="KW-1185">Reference proteome</keyword>
<dbReference type="InterPro" id="IPR047156">
    <property type="entry name" value="Teg/CotR/CapV-like"/>
</dbReference>
<dbReference type="InterPro" id="IPR016035">
    <property type="entry name" value="Acyl_Trfase/lysoPLipase"/>
</dbReference>
<evidence type="ECO:0000313" key="4">
    <source>
        <dbReference type="EMBL" id="MEW9922315.1"/>
    </source>
</evidence>
<name>A0ABV3RTI3_9RHOB</name>
<dbReference type="SUPFAM" id="SSF52151">
    <property type="entry name" value="FabD/lysophospholipase-like"/>
    <property type="match status" value="1"/>
</dbReference>
<dbReference type="InterPro" id="IPR002641">
    <property type="entry name" value="PNPLA_dom"/>
</dbReference>
<gene>
    <name evidence="4" type="ORF">AB2B41_22175</name>
</gene>
<dbReference type="RefSeq" id="WP_367880010.1">
    <property type="nucleotide sequence ID" value="NZ_JBFNXX010000045.1"/>
</dbReference>
<comment type="caution">
    <text evidence="4">The sequence shown here is derived from an EMBL/GenBank/DDBJ whole genome shotgun (WGS) entry which is preliminary data.</text>
</comment>
<evidence type="ECO:0000256" key="1">
    <source>
        <dbReference type="ARBA" id="ARBA00023098"/>
    </source>
</evidence>
<dbReference type="Gene3D" id="3.40.1090.10">
    <property type="entry name" value="Cytosolic phospholipase A2 catalytic domain"/>
    <property type="match status" value="1"/>
</dbReference>
<feature type="short sequence motif" description="GXGXXG" evidence="2">
    <location>
        <begin position="10"/>
        <end position="15"/>
    </location>
</feature>
<accession>A0ABV3RTI3</accession>
<sequence length="341" mass="36605">MAFRLLSCDGGGVRGYISSSLIARLNEATNGKLLKNIDGFSGNSTGSLISIGLGVGVNIETLVCIYRDHAAEIFTPNKLPVGTAPSVVHPGEPDNPDLRAAGFLGSKYTFEGLKRTLSDYLGDRTFGDINDTMIAVNAARLWNEETTPARWTSETLNTHKVGSDYTNVRLADAAMASAAAPIYFPPHAIPGRGFFADGGVFANNPVLDGVEVALEARLASDVSEIEVISFGTGFASVGIDTADIGKATSWGSIRWLWPTPSGSQVPPFPIINMMLQLTSQNIGNLTALLLGDRLIRINPVLERAVMPDQFDREDYEIMDKAIADATASPAWERAKAMVENW</sequence>
<dbReference type="PANTHER" id="PTHR24138">
    <property type="entry name" value="INTRACELLLAR PHOSPHOLIPASE A FAMILY"/>
    <property type="match status" value="1"/>
</dbReference>
<keyword evidence="2" id="KW-0378">Hydrolase</keyword>
<dbReference type="Proteomes" id="UP001556098">
    <property type="component" value="Unassembled WGS sequence"/>
</dbReference>
<feature type="short sequence motif" description="DGA/G" evidence="2">
    <location>
        <begin position="197"/>
        <end position="199"/>
    </location>
</feature>
<evidence type="ECO:0000259" key="3">
    <source>
        <dbReference type="PROSITE" id="PS51635"/>
    </source>
</evidence>
<reference evidence="4 5" key="1">
    <citation type="submission" date="2024-07" db="EMBL/GenBank/DDBJ databases">
        <title>Marimonas sp.nov., isolated from tidal-flat sediment.</title>
        <authorList>
            <person name="Jayan J.N."/>
            <person name="Lee S.S."/>
        </authorList>
    </citation>
    <scope>NUCLEOTIDE SEQUENCE [LARGE SCALE GENOMIC DNA]</scope>
    <source>
        <strain evidence="4 5">MJW-29</strain>
    </source>
</reference>
<feature type="domain" description="PNPLA" evidence="3">
    <location>
        <begin position="6"/>
        <end position="210"/>
    </location>
</feature>
<dbReference type="PANTHER" id="PTHR24138:SF10">
    <property type="entry name" value="PHOSPHOLIPASE A2"/>
    <property type="match status" value="1"/>
</dbReference>
<proteinExistence type="predicted"/>
<feature type="short sequence motif" description="GXSXG" evidence="2">
    <location>
        <begin position="42"/>
        <end position="46"/>
    </location>
</feature>
<keyword evidence="1 2" id="KW-0443">Lipid metabolism</keyword>